<dbReference type="GO" id="GO:0030313">
    <property type="term" value="C:cell envelope"/>
    <property type="evidence" value="ECO:0007669"/>
    <property type="project" value="UniProtKB-SubCell"/>
</dbReference>
<feature type="domain" description="Thioredoxin" evidence="5">
    <location>
        <begin position="231"/>
        <end position="373"/>
    </location>
</feature>
<dbReference type="CDD" id="cd02966">
    <property type="entry name" value="TlpA_like_family"/>
    <property type="match status" value="1"/>
</dbReference>
<dbReference type="InterPro" id="IPR025380">
    <property type="entry name" value="DUF4369"/>
</dbReference>
<dbReference type="InterPro" id="IPR036249">
    <property type="entry name" value="Thioredoxin-like_sf"/>
</dbReference>
<organism evidence="6 7">
    <name type="scientific">Salegentibacter agarivorans</name>
    <dbReference type="NCBI Taxonomy" id="345907"/>
    <lineage>
        <taxon>Bacteria</taxon>
        <taxon>Pseudomonadati</taxon>
        <taxon>Bacteroidota</taxon>
        <taxon>Flavobacteriia</taxon>
        <taxon>Flavobacteriales</taxon>
        <taxon>Flavobacteriaceae</taxon>
        <taxon>Salegentibacter</taxon>
    </lineage>
</organism>
<dbReference type="Pfam" id="PF14289">
    <property type="entry name" value="DUF4369"/>
    <property type="match status" value="1"/>
</dbReference>
<dbReference type="Pfam" id="PF00578">
    <property type="entry name" value="AhpC-TSA"/>
    <property type="match status" value="1"/>
</dbReference>
<keyword evidence="3" id="KW-1015">Disulfide bond</keyword>
<evidence type="ECO:0000256" key="1">
    <source>
        <dbReference type="ARBA" id="ARBA00004196"/>
    </source>
</evidence>
<dbReference type="PANTHER" id="PTHR42852">
    <property type="entry name" value="THIOL:DISULFIDE INTERCHANGE PROTEIN DSBE"/>
    <property type="match status" value="1"/>
</dbReference>
<dbReference type="InterPro" id="IPR050553">
    <property type="entry name" value="Thioredoxin_ResA/DsbE_sf"/>
</dbReference>
<dbReference type="InterPro" id="IPR000866">
    <property type="entry name" value="AhpC/TSA"/>
</dbReference>
<proteinExistence type="predicted"/>
<reference evidence="7" key="1">
    <citation type="submission" date="2016-10" db="EMBL/GenBank/DDBJ databases">
        <authorList>
            <person name="Varghese N."/>
            <person name="Submissions S."/>
        </authorList>
    </citation>
    <scope>NUCLEOTIDE SEQUENCE [LARGE SCALE GENOMIC DNA]</scope>
    <source>
        <strain evidence="7">DSM 23515</strain>
    </source>
</reference>
<evidence type="ECO:0000313" key="6">
    <source>
        <dbReference type="EMBL" id="SFF59951.1"/>
    </source>
</evidence>
<dbReference type="Gene3D" id="3.40.30.10">
    <property type="entry name" value="Glutaredoxin"/>
    <property type="match status" value="1"/>
</dbReference>
<keyword evidence="7" id="KW-1185">Reference proteome</keyword>
<dbReference type="GO" id="GO:0016209">
    <property type="term" value="F:antioxidant activity"/>
    <property type="evidence" value="ECO:0007669"/>
    <property type="project" value="InterPro"/>
</dbReference>
<dbReference type="PANTHER" id="PTHR42852:SF6">
    <property type="entry name" value="THIOL:DISULFIDE INTERCHANGE PROTEIN DSBE"/>
    <property type="match status" value="1"/>
</dbReference>
<keyword evidence="4" id="KW-0676">Redox-active center</keyword>
<evidence type="ECO:0000256" key="2">
    <source>
        <dbReference type="ARBA" id="ARBA00022748"/>
    </source>
</evidence>
<dbReference type="PROSITE" id="PS51257">
    <property type="entry name" value="PROKAR_LIPOPROTEIN"/>
    <property type="match status" value="1"/>
</dbReference>
<dbReference type="Proteomes" id="UP000199116">
    <property type="component" value="Unassembled WGS sequence"/>
</dbReference>
<dbReference type="GO" id="GO:0016491">
    <property type="term" value="F:oxidoreductase activity"/>
    <property type="evidence" value="ECO:0007669"/>
    <property type="project" value="InterPro"/>
</dbReference>
<evidence type="ECO:0000259" key="5">
    <source>
        <dbReference type="PROSITE" id="PS51352"/>
    </source>
</evidence>
<dbReference type="GO" id="GO:0017004">
    <property type="term" value="P:cytochrome complex assembly"/>
    <property type="evidence" value="ECO:0007669"/>
    <property type="project" value="UniProtKB-KW"/>
</dbReference>
<evidence type="ECO:0000313" key="7">
    <source>
        <dbReference type="Proteomes" id="UP000199116"/>
    </source>
</evidence>
<dbReference type="EMBL" id="FOOH01000001">
    <property type="protein sequence ID" value="SFF59951.1"/>
    <property type="molecule type" value="Genomic_DNA"/>
</dbReference>
<accession>A0A1I2K4G2</accession>
<dbReference type="SUPFAM" id="SSF52833">
    <property type="entry name" value="Thioredoxin-like"/>
    <property type="match status" value="1"/>
</dbReference>
<dbReference type="PROSITE" id="PS51352">
    <property type="entry name" value="THIOREDOXIN_2"/>
    <property type="match status" value="1"/>
</dbReference>
<sequence length="373" mass="42079">MRKIIVMLAVATVFASCQEDKGYFISGSAPEMENGKMIYVSEIDENTNRPKRIDSTSLENGEFELDLEDPETPNLSFLEFEGIQGNVIFIAENQKINFKVYKDSIRASEVNGGKENRLLYEYLGHLKNINEKVTKGRNDMRTAFQEQDSTKLATLQETETEIIDNDKVYKKKVVQENPDSFVSIMVISDMLRMKSYPTNEIKEMFDGLSEEIQNTAIGKQIGQNLEKESKVAVGSKAPNFTAPTPDGDELSLKDAMGKVTVIDFWAAWCKPCRVENPNLVRTYNKYKDDGLSVIGVSLDRPGQKDRWIKAIEEDGLPWHQVSNLQFWQDPVAQLYGIKAIPAAFVLDEKGTIVARDLRGDDLDNKIGELLNKG</sequence>
<dbReference type="InterPro" id="IPR013766">
    <property type="entry name" value="Thioredoxin_domain"/>
</dbReference>
<dbReference type="AlphaFoldDB" id="A0A1I2K4G2"/>
<evidence type="ECO:0000256" key="4">
    <source>
        <dbReference type="ARBA" id="ARBA00023284"/>
    </source>
</evidence>
<gene>
    <name evidence="6" type="ORF">SAMN04488033_101290</name>
</gene>
<protein>
    <submittedName>
        <fullName evidence="6">Peroxiredoxin</fullName>
    </submittedName>
</protein>
<dbReference type="RefSeq" id="WP_093302248.1">
    <property type="nucleotide sequence ID" value="NZ_FOOH01000001.1"/>
</dbReference>
<comment type="subcellular location">
    <subcellularLocation>
        <location evidence="1">Cell envelope</location>
    </subcellularLocation>
</comment>
<name>A0A1I2K4G2_9FLAO</name>
<evidence type="ECO:0000256" key="3">
    <source>
        <dbReference type="ARBA" id="ARBA00023157"/>
    </source>
</evidence>
<keyword evidence="2" id="KW-0201">Cytochrome c-type biogenesis</keyword>